<dbReference type="InParanoid" id="A0A6I9RPF9"/>
<proteinExistence type="predicted"/>
<evidence type="ECO:0000313" key="3">
    <source>
        <dbReference type="RefSeq" id="XP_010930311.1"/>
    </source>
</evidence>
<dbReference type="RefSeq" id="XP_010930311.1">
    <property type="nucleotide sequence ID" value="XM_010932009.3"/>
</dbReference>
<dbReference type="PANTHER" id="PTHR35485:SF4">
    <property type="entry name" value="EXPRESSED PROTEIN"/>
    <property type="match status" value="1"/>
</dbReference>
<protein>
    <submittedName>
        <fullName evidence="3">Uncharacterized protein LOC105051521</fullName>
    </submittedName>
</protein>
<accession>A0A6I9RPF9</accession>
<dbReference type="GeneID" id="105051521"/>
<feature type="region of interest" description="Disordered" evidence="1">
    <location>
        <begin position="100"/>
        <end position="119"/>
    </location>
</feature>
<dbReference type="KEGG" id="egu:105051521"/>
<name>A0A6I9RPF9_ELAGV</name>
<organism evidence="2 3">
    <name type="scientific">Elaeis guineensis var. tenera</name>
    <name type="common">Oil palm</name>
    <dbReference type="NCBI Taxonomy" id="51953"/>
    <lineage>
        <taxon>Eukaryota</taxon>
        <taxon>Viridiplantae</taxon>
        <taxon>Streptophyta</taxon>
        <taxon>Embryophyta</taxon>
        <taxon>Tracheophyta</taxon>
        <taxon>Spermatophyta</taxon>
        <taxon>Magnoliopsida</taxon>
        <taxon>Liliopsida</taxon>
        <taxon>Arecaceae</taxon>
        <taxon>Arecoideae</taxon>
        <taxon>Cocoseae</taxon>
        <taxon>Elaeidinae</taxon>
        <taxon>Elaeis</taxon>
    </lineage>
</organism>
<dbReference type="PANTHER" id="PTHR35485">
    <property type="entry name" value="OS01G0888900 PROTEIN"/>
    <property type="match status" value="1"/>
</dbReference>
<sequence>MTKMEGLIPLVYRAIKGKKTRRQYECLSSGAALFNDSEFNANGRMFMTPPPKNNKHISSGIVALEMTEFDTHVHRFMTPPPEKLGGFIEGNNRHQRHISVQEFPHESLSPEKPIKPPRLRKDFGVRSHRVFACIAGR</sequence>
<evidence type="ECO:0000256" key="1">
    <source>
        <dbReference type="SAM" id="MobiDB-lite"/>
    </source>
</evidence>
<dbReference type="Proteomes" id="UP000504607">
    <property type="component" value="Chromosome 9"/>
</dbReference>
<evidence type="ECO:0000313" key="2">
    <source>
        <dbReference type="Proteomes" id="UP000504607"/>
    </source>
</evidence>
<dbReference type="AlphaFoldDB" id="A0A6I9RPF9"/>
<gene>
    <name evidence="3" type="primary">LOC105051521</name>
</gene>
<keyword evidence="2" id="KW-1185">Reference proteome</keyword>
<feature type="compositionally biased region" description="Basic and acidic residues" evidence="1">
    <location>
        <begin position="103"/>
        <end position="119"/>
    </location>
</feature>
<dbReference type="OrthoDB" id="650808at2759"/>
<reference evidence="3" key="1">
    <citation type="submission" date="2025-08" db="UniProtKB">
        <authorList>
            <consortium name="RefSeq"/>
        </authorList>
    </citation>
    <scope>IDENTIFICATION</scope>
</reference>